<dbReference type="AlphaFoldDB" id="A0A5M7B7M3"/>
<dbReference type="GO" id="GO:0005886">
    <property type="term" value="C:plasma membrane"/>
    <property type="evidence" value="ECO:0007669"/>
    <property type="project" value="UniProtKB-SubCell"/>
</dbReference>
<dbReference type="OrthoDB" id="8609648at2"/>
<evidence type="ECO:0000313" key="8">
    <source>
        <dbReference type="EMBL" id="TSJ79884.1"/>
    </source>
</evidence>
<feature type="transmembrane region" description="Helical" evidence="6">
    <location>
        <begin position="432"/>
        <end position="456"/>
    </location>
</feature>
<evidence type="ECO:0000256" key="6">
    <source>
        <dbReference type="SAM" id="Phobius"/>
    </source>
</evidence>
<dbReference type="Proteomes" id="UP000315145">
    <property type="component" value="Unassembled WGS sequence"/>
</dbReference>
<feature type="transmembrane region" description="Helical" evidence="6">
    <location>
        <begin position="12"/>
        <end position="29"/>
    </location>
</feature>
<dbReference type="EMBL" id="VMBF01000003">
    <property type="protein sequence ID" value="TSJ79884.1"/>
    <property type="molecule type" value="Genomic_DNA"/>
</dbReference>
<evidence type="ECO:0000256" key="1">
    <source>
        <dbReference type="ARBA" id="ARBA00004651"/>
    </source>
</evidence>
<feature type="transmembrane region" description="Helical" evidence="6">
    <location>
        <begin position="401"/>
        <end position="420"/>
    </location>
</feature>
<keyword evidence="2" id="KW-1003">Cell membrane</keyword>
<name>A0A5M7B7M3_9FLAO</name>
<dbReference type="RefSeq" id="WP_144115907.1">
    <property type="nucleotide sequence ID" value="NZ_JACHGE010000003.1"/>
</dbReference>
<keyword evidence="4 6" id="KW-1133">Transmembrane helix</keyword>
<evidence type="ECO:0000313" key="7">
    <source>
        <dbReference type="EMBL" id="KAA5825586.1"/>
    </source>
</evidence>
<dbReference type="EMBL" id="VWRS01000003">
    <property type="protein sequence ID" value="KAA5825586.1"/>
    <property type="molecule type" value="Genomic_DNA"/>
</dbReference>
<dbReference type="Proteomes" id="UP000322315">
    <property type="component" value="Unassembled WGS sequence"/>
</dbReference>
<evidence type="ECO:0000256" key="4">
    <source>
        <dbReference type="ARBA" id="ARBA00022989"/>
    </source>
</evidence>
<organism evidence="7 10">
    <name type="scientific">Algibacter amylolyticus</name>
    <dbReference type="NCBI Taxonomy" id="1608400"/>
    <lineage>
        <taxon>Bacteria</taxon>
        <taxon>Pseudomonadati</taxon>
        <taxon>Bacteroidota</taxon>
        <taxon>Flavobacteriia</taxon>
        <taxon>Flavobacteriales</taxon>
        <taxon>Flavobacteriaceae</taxon>
        <taxon>Algibacter</taxon>
    </lineage>
</organism>
<keyword evidence="9" id="KW-1185">Reference proteome</keyword>
<sequence length="513" mass="58574">MSRTNKIIKNAKVGTFFFILVSVIGFYSRKIFLERLGDEFIGLLSTLQSFLSFLNLVELGVGSAMGFAMYKSLFDKNHERLNELFTLIGYLYNKIGKIVFIAGFVLSLFFPLIFSKTPINILVIYYVFYIYLFSSLIYYFFNYHLMVMQADQKGYIPTSYQQSLHIIKILLQIGVLHLTSSFSIFISIELLSTIVLNILLHRRIKKEYPWLNFSSKGDKTLITKNKELITKIKQVFVHRISGFILKSTDNIVIFSFVSLQSVTYVNNYYLIIGSSTSLLTNFFTGTKAAVGSVISENNSKKINNTFWELTSLNHFVGGILVMSLYYGVNPVISLWLGEQYIMEDTIVLLLLANVMISKMRVSVEQYIHAYGMFQDIWAPITEGVLNLVISIILASHFGISGVLLGTFVSVSLIVLIWKPYFLYKNGFKKPLLSYWIGFFKLLLSFTLAAILANYLISNFILISEDSWIILLISLIQVGAILLIVYSAIMYLFNPGFRTLALRIINIFKNIIKS</sequence>
<reference evidence="7 10" key="1">
    <citation type="journal article" date="2015" name="Int. J. Syst. Evol. Microbiol.">
        <title>Algibacter amylolyticus sp. nov., isolated from intertidal sediment.</title>
        <authorList>
            <person name="Zhang D.C."/>
            <person name="Wu J."/>
            <person name="Neuner K."/>
            <person name="Yao J."/>
            <person name="Margesin R."/>
        </authorList>
    </citation>
    <scope>NUCLEOTIDE SEQUENCE [LARGE SCALE GENOMIC DNA]</scope>
    <source>
        <strain evidence="7 10">RU-4-M-4</strain>
    </source>
</reference>
<keyword evidence="7" id="KW-0813">Transport</keyword>
<feature type="transmembrane region" description="Helical" evidence="6">
    <location>
        <begin position="49"/>
        <end position="70"/>
    </location>
</feature>
<keyword evidence="7" id="KW-0762">Sugar transport</keyword>
<dbReference type="PANTHER" id="PTHR30250:SF26">
    <property type="entry name" value="PSMA PROTEIN"/>
    <property type="match status" value="1"/>
</dbReference>
<evidence type="ECO:0000313" key="9">
    <source>
        <dbReference type="Proteomes" id="UP000315145"/>
    </source>
</evidence>
<reference evidence="7" key="3">
    <citation type="submission" date="2019-09" db="EMBL/GenBank/DDBJ databases">
        <authorList>
            <person name="Zhang D.-C."/>
        </authorList>
    </citation>
    <scope>NUCLEOTIDE SEQUENCE</scope>
    <source>
        <strain evidence="7">RU-4-M-4</strain>
    </source>
</reference>
<dbReference type="PANTHER" id="PTHR30250">
    <property type="entry name" value="PST FAMILY PREDICTED COLANIC ACID TRANSPORTER"/>
    <property type="match status" value="1"/>
</dbReference>
<accession>A0A5M7B7M3</accession>
<dbReference type="InterPro" id="IPR050833">
    <property type="entry name" value="Poly_Biosynth_Transport"/>
</dbReference>
<feature type="transmembrane region" description="Helical" evidence="6">
    <location>
        <begin position="306"/>
        <end position="328"/>
    </location>
</feature>
<comment type="caution">
    <text evidence="7">The sequence shown here is derived from an EMBL/GenBank/DDBJ whole genome shotgun (WGS) entry which is preliminary data.</text>
</comment>
<feature type="transmembrane region" description="Helical" evidence="6">
    <location>
        <begin position="91"/>
        <end position="113"/>
    </location>
</feature>
<evidence type="ECO:0000313" key="10">
    <source>
        <dbReference type="Proteomes" id="UP000322315"/>
    </source>
</evidence>
<evidence type="ECO:0000256" key="3">
    <source>
        <dbReference type="ARBA" id="ARBA00022692"/>
    </source>
</evidence>
<keyword evidence="5 6" id="KW-0472">Membrane</keyword>
<feature type="transmembrane region" description="Helical" evidence="6">
    <location>
        <begin position="468"/>
        <end position="492"/>
    </location>
</feature>
<feature type="transmembrane region" description="Helical" evidence="6">
    <location>
        <begin position="162"/>
        <end position="178"/>
    </location>
</feature>
<evidence type="ECO:0000256" key="2">
    <source>
        <dbReference type="ARBA" id="ARBA00022475"/>
    </source>
</evidence>
<keyword evidence="3 6" id="KW-0812">Transmembrane</keyword>
<protein>
    <submittedName>
        <fullName evidence="7">Sugar transporter</fullName>
    </submittedName>
</protein>
<comment type="subcellular location">
    <subcellularLocation>
        <location evidence="1">Cell membrane</location>
        <topology evidence="1">Multi-pass membrane protein</topology>
    </subcellularLocation>
</comment>
<reference evidence="8 9" key="2">
    <citation type="submission" date="2019-07" db="EMBL/GenBank/DDBJ databases">
        <title>Algibacter marinivivus sp. nov., isolated from the surface of a marine red alga.</title>
        <authorList>
            <person name="Zhong X."/>
            <person name="Xu W."/>
            <person name="Zhang Y."/>
            <person name="Zhang Q."/>
            <person name="Du Z."/>
        </authorList>
    </citation>
    <scope>NUCLEOTIDE SEQUENCE [LARGE SCALE GENOMIC DNA]</scope>
    <source>
        <strain evidence="8 9">RU-4-M-4</strain>
    </source>
</reference>
<feature type="transmembrane region" description="Helical" evidence="6">
    <location>
        <begin position="119"/>
        <end position="141"/>
    </location>
</feature>
<proteinExistence type="predicted"/>
<feature type="transmembrane region" description="Helical" evidence="6">
    <location>
        <begin position="184"/>
        <end position="200"/>
    </location>
</feature>
<gene>
    <name evidence="7" type="ORF">F2B50_06675</name>
    <name evidence="8" type="ORF">FPF71_06675</name>
</gene>
<evidence type="ECO:0000256" key="5">
    <source>
        <dbReference type="ARBA" id="ARBA00023136"/>
    </source>
</evidence>